<proteinExistence type="predicted"/>
<sequence length="72" mass="8180">MDGIGSMTMGTVYMSSLSYASNLKADICLYSLFLDRWAAVLIWSILVCCPNSAFQDSAFLTFVRCMFRIRFE</sequence>
<name>A0A0C3ENE8_9AGAM</name>
<dbReference type="InParanoid" id="A0A0C3ENE8"/>
<reference evidence="1 2" key="1">
    <citation type="submission" date="2014-04" db="EMBL/GenBank/DDBJ databases">
        <authorList>
            <consortium name="DOE Joint Genome Institute"/>
            <person name="Kuo A."/>
            <person name="Kohler A."/>
            <person name="Nagy L.G."/>
            <person name="Floudas D."/>
            <person name="Copeland A."/>
            <person name="Barry K.W."/>
            <person name="Cichocki N."/>
            <person name="Veneault-Fourrey C."/>
            <person name="LaButti K."/>
            <person name="Lindquist E.A."/>
            <person name="Lipzen A."/>
            <person name="Lundell T."/>
            <person name="Morin E."/>
            <person name="Murat C."/>
            <person name="Sun H."/>
            <person name="Tunlid A."/>
            <person name="Henrissat B."/>
            <person name="Grigoriev I.V."/>
            <person name="Hibbett D.S."/>
            <person name="Martin F."/>
            <person name="Nordberg H.P."/>
            <person name="Cantor M.N."/>
            <person name="Hua S.X."/>
        </authorList>
    </citation>
    <scope>NUCLEOTIDE SEQUENCE [LARGE SCALE GENOMIC DNA]</scope>
    <source>
        <strain evidence="1 2">Foug A</strain>
    </source>
</reference>
<dbReference type="Proteomes" id="UP000053989">
    <property type="component" value="Unassembled WGS sequence"/>
</dbReference>
<dbReference type="AlphaFoldDB" id="A0A0C3ENE8"/>
<reference evidence="2" key="2">
    <citation type="submission" date="2015-01" db="EMBL/GenBank/DDBJ databases">
        <title>Evolutionary Origins and Diversification of the Mycorrhizal Mutualists.</title>
        <authorList>
            <consortium name="DOE Joint Genome Institute"/>
            <consortium name="Mycorrhizal Genomics Consortium"/>
            <person name="Kohler A."/>
            <person name="Kuo A."/>
            <person name="Nagy L.G."/>
            <person name="Floudas D."/>
            <person name="Copeland A."/>
            <person name="Barry K.W."/>
            <person name="Cichocki N."/>
            <person name="Veneault-Fourrey C."/>
            <person name="LaButti K."/>
            <person name="Lindquist E.A."/>
            <person name="Lipzen A."/>
            <person name="Lundell T."/>
            <person name="Morin E."/>
            <person name="Murat C."/>
            <person name="Riley R."/>
            <person name="Ohm R."/>
            <person name="Sun H."/>
            <person name="Tunlid A."/>
            <person name="Henrissat B."/>
            <person name="Grigoriev I.V."/>
            <person name="Hibbett D.S."/>
            <person name="Martin F."/>
        </authorList>
    </citation>
    <scope>NUCLEOTIDE SEQUENCE [LARGE SCALE GENOMIC DNA]</scope>
    <source>
        <strain evidence="2">Foug A</strain>
    </source>
</reference>
<evidence type="ECO:0000313" key="1">
    <source>
        <dbReference type="EMBL" id="KIM69391.1"/>
    </source>
</evidence>
<accession>A0A0C3ENE8</accession>
<organism evidence="1 2">
    <name type="scientific">Scleroderma citrinum Foug A</name>
    <dbReference type="NCBI Taxonomy" id="1036808"/>
    <lineage>
        <taxon>Eukaryota</taxon>
        <taxon>Fungi</taxon>
        <taxon>Dikarya</taxon>
        <taxon>Basidiomycota</taxon>
        <taxon>Agaricomycotina</taxon>
        <taxon>Agaricomycetes</taxon>
        <taxon>Agaricomycetidae</taxon>
        <taxon>Boletales</taxon>
        <taxon>Sclerodermatineae</taxon>
        <taxon>Sclerodermataceae</taxon>
        <taxon>Scleroderma</taxon>
    </lineage>
</organism>
<keyword evidence="2" id="KW-1185">Reference proteome</keyword>
<dbReference type="HOGENOM" id="CLU_2723675_0_0_1"/>
<dbReference type="EMBL" id="KN822006">
    <property type="protein sequence ID" value="KIM69391.1"/>
    <property type="molecule type" value="Genomic_DNA"/>
</dbReference>
<protein>
    <submittedName>
        <fullName evidence="1">Uncharacterized protein</fullName>
    </submittedName>
</protein>
<evidence type="ECO:0000313" key="2">
    <source>
        <dbReference type="Proteomes" id="UP000053989"/>
    </source>
</evidence>
<gene>
    <name evidence="1" type="ORF">SCLCIDRAFT_699832</name>
</gene>